<dbReference type="CDD" id="cd17552">
    <property type="entry name" value="REC_RR468-like"/>
    <property type="match status" value="1"/>
</dbReference>
<dbReference type="Proteomes" id="UP000604001">
    <property type="component" value="Unassembled WGS sequence"/>
</dbReference>
<sequence length="123" mass="13229">MPRALVVDDDDSIREITQLALEVVAGWEVVTAESGAQAIDLAAKHQPDVVVLDLMMPGMDGLTTFRHLQAQESTTGIPVVLLTAKVQVGDRQLWDEMAVAGVISKPFDPMSLAGEISTMLGWT</sequence>
<gene>
    <name evidence="4" type="ORF">H7344_05850</name>
</gene>
<dbReference type="InterPro" id="IPR050595">
    <property type="entry name" value="Bact_response_regulator"/>
</dbReference>
<dbReference type="Pfam" id="PF00072">
    <property type="entry name" value="Response_reg"/>
    <property type="match status" value="1"/>
</dbReference>
<comment type="caution">
    <text evidence="4">The sequence shown here is derived from an EMBL/GenBank/DDBJ whole genome shotgun (WGS) entry which is preliminary data.</text>
</comment>
<evidence type="ECO:0000256" key="1">
    <source>
        <dbReference type="ARBA" id="ARBA00022553"/>
    </source>
</evidence>
<feature type="modified residue" description="4-aspartylphosphate" evidence="2">
    <location>
        <position position="53"/>
    </location>
</feature>
<evidence type="ECO:0000259" key="3">
    <source>
        <dbReference type="PROSITE" id="PS50110"/>
    </source>
</evidence>
<evidence type="ECO:0000313" key="5">
    <source>
        <dbReference type="Proteomes" id="UP000604001"/>
    </source>
</evidence>
<dbReference type="PROSITE" id="PS50110">
    <property type="entry name" value="RESPONSE_REGULATORY"/>
    <property type="match status" value="1"/>
</dbReference>
<dbReference type="PANTHER" id="PTHR44591">
    <property type="entry name" value="STRESS RESPONSE REGULATOR PROTEIN 1"/>
    <property type="match status" value="1"/>
</dbReference>
<evidence type="ECO:0000313" key="4">
    <source>
        <dbReference type="EMBL" id="MBC2959816.1"/>
    </source>
</evidence>
<evidence type="ECO:0000256" key="2">
    <source>
        <dbReference type="PROSITE-ProRule" id="PRU00169"/>
    </source>
</evidence>
<dbReference type="PANTHER" id="PTHR44591:SF22">
    <property type="entry name" value="CHEY SUBFAMILY"/>
    <property type="match status" value="1"/>
</dbReference>
<dbReference type="SMART" id="SM00448">
    <property type="entry name" value="REC"/>
    <property type="match status" value="1"/>
</dbReference>
<keyword evidence="5" id="KW-1185">Reference proteome</keyword>
<protein>
    <submittedName>
        <fullName evidence="4">Response regulator</fullName>
    </submittedName>
</protein>
<feature type="domain" description="Response regulatory" evidence="3">
    <location>
        <begin position="3"/>
        <end position="120"/>
    </location>
</feature>
<organism evidence="4 5">
    <name type="scientific">Nocardioides deserti</name>
    <dbReference type="NCBI Taxonomy" id="1588644"/>
    <lineage>
        <taxon>Bacteria</taxon>
        <taxon>Bacillati</taxon>
        <taxon>Actinomycetota</taxon>
        <taxon>Actinomycetes</taxon>
        <taxon>Propionibacteriales</taxon>
        <taxon>Nocardioidaceae</taxon>
        <taxon>Nocardioides</taxon>
    </lineage>
</organism>
<dbReference type="InterPro" id="IPR001789">
    <property type="entry name" value="Sig_transdc_resp-reg_receiver"/>
</dbReference>
<reference evidence="4 5" key="1">
    <citation type="submission" date="2020-08" db="EMBL/GenBank/DDBJ databases">
        <title>novel species in genus Nocardioides.</title>
        <authorList>
            <person name="Zhang G."/>
        </authorList>
    </citation>
    <scope>NUCLEOTIDE SEQUENCE [LARGE SCALE GENOMIC DNA]</scope>
    <source>
        <strain evidence="4 5">SC8A-24</strain>
    </source>
</reference>
<dbReference type="InterPro" id="IPR011006">
    <property type="entry name" value="CheY-like_superfamily"/>
</dbReference>
<proteinExistence type="predicted"/>
<keyword evidence="1 2" id="KW-0597">Phosphoprotein</keyword>
<name>A0ABR6U7H7_9ACTN</name>
<dbReference type="Gene3D" id="3.40.50.2300">
    <property type="match status" value="1"/>
</dbReference>
<dbReference type="RefSeq" id="WP_186345101.1">
    <property type="nucleotide sequence ID" value="NZ_BMMR01000003.1"/>
</dbReference>
<dbReference type="SUPFAM" id="SSF52172">
    <property type="entry name" value="CheY-like"/>
    <property type="match status" value="1"/>
</dbReference>
<dbReference type="EMBL" id="JACMYC010000003">
    <property type="protein sequence ID" value="MBC2959816.1"/>
    <property type="molecule type" value="Genomic_DNA"/>
</dbReference>
<accession>A0ABR6U7H7</accession>